<organism evidence="1 2">
    <name type="scientific">Podospora appendiculata</name>
    <dbReference type="NCBI Taxonomy" id="314037"/>
    <lineage>
        <taxon>Eukaryota</taxon>
        <taxon>Fungi</taxon>
        <taxon>Dikarya</taxon>
        <taxon>Ascomycota</taxon>
        <taxon>Pezizomycotina</taxon>
        <taxon>Sordariomycetes</taxon>
        <taxon>Sordariomycetidae</taxon>
        <taxon>Sordariales</taxon>
        <taxon>Podosporaceae</taxon>
        <taxon>Podospora</taxon>
    </lineage>
</organism>
<reference evidence="1" key="2">
    <citation type="submission" date="2023-06" db="EMBL/GenBank/DDBJ databases">
        <authorList>
            <consortium name="Lawrence Berkeley National Laboratory"/>
            <person name="Haridas S."/>
            <person name="Hensen N."/>
            <person name="Bonometti L."/>
            <person name="Westerberg I."/>
            <person name="Brannstrom I.O."/>
            <person name="Guillou S."/>
            <person name="Cros-Aarteil S."/>
            <person name="Calhoun S."/>
            <person name="Kuo A."/>
            <person name="Mondo S."/>
            <person name="Pangilinan J."/>
            <person name="Riley R."/>
            <person name="Labutti K."/>
            <person name="Andreopoulos B."/>
            <person name="Lipzen A."/>
            <person name="Chen C."/>
            <person name="Yanf M."/>
            <person name="Daum C."/>
            <person name="Ng V."/>
            <person name="Clum A."/>
            <person name="Steindorff A."/>
            <person name="Ohm R."/>
            <person name="Martin F."/>
            <person name="Silar P."/>
            <person name="Natvig D."/>
            <person name="Lalanne C."/>
            <person name="Gautier V."/>
            <person name="Ament-Velasquez S.L."/>
            <person name="Kruys A."/>
            <person name="Hutchinson M.I."/>
            <person name="Powell A.J."/>
            <person name="Barry K."/>
            <person name="Miller A.N."/>
            <person name="Grigoriev I.V."/>
            <person name="Debuchy R."/>
            <person name="Gladieux P."/>
            <person name="Thoren M.H."/>
            <person name="Johannesson H."/>
        </authorList>
    </citation>
    <scope>NUCLEOTIDE SEQUENCE</scope>
    <source>
        <strain evidence="1">CBS 314.62</strain>
    </source>
</reference>
<dbReference type="AlphaFoldDB" id="A0AAE1C8X2"/>
<evidence type="ECO:0000313" key="2">
    <source>
        <dbReference type="Proteomes" id="UP001270362"/>
    </source>
</evidence>
<dbReference type="EMBL" id="JAULSO010000004">
    <property type="protein sequence ID" value="KAK3683530.1"/>
    <property type="molecule type" value="Genomic_DNA"/>
</dbReference>
<dbReference type="Gene3D" id="1.20.1280.50">
    <property type="match status" value="1"/>
</dbReference>
<gene>
    <name evidence="1" type="ORF">B0T22DRAFT_250351</name>
</gene>
<proteinExistence type="predicted"/>
<protein>
    <recommendedName>
        <fullName evidence="3">F-box domain-containing protein</fullName>
    </recommendedName>
</protein>
<dbReference type="Proteomes" id="UP001270362">
    <property type="component" value="Unassembled WGS sequence"/>
</dbReference>
<dbReference type="InterPro" id="IPR036047">
    <property type="entry name" value="F-box-like_dom_sf"/>
</dbReference>
<comment type="caution">
    <text evidence="1">The sequence shown here is derived from an EMBL/GenBank/DDBJ whole genome shotgun (WGS) entry which is preliminary data.</text>
</comment>
<reference evidence="1" key="1">
    <citation type="journal article" date="2023" name="Mol. Phylogenet. Evol.">
        <title>Genome-scale phylogeny and comparative genomics of the fungal order Sordariales.</title>
        <authorList>
            <person name="Hensen N."/>
            <person name="Bonometti L."/>
            <person name="Westerberg I."/>
            <person name="Brannstrom I.O."/>
            <person name="Guillou S."/>
            <person name="Cros-Aarteil S."/>
            <person name="Calhoun S."/>
            <person name="Haridas S."/>
            <person name="Kuo A."/>
            <person name="Mondo S."/>
            <person name="Pangilinan J."/>
            <person name="Riley R."/>
            <person name="LaButti K."/>
            <person name="Andreopoulos B."/>
            <person name="Lipzen A."/>
            <person name="Chen C."/>
            <person name="Yan M."/>
            <person name="Daum C."/>
            <person name="Ng V."/>
            <person name="Clum A."/>
            <person name="Steindorff A."/>
            <person name="Ohm R.A."/>
            <person name="Martin F."/>
            <person name="Silar P."/>
            <person name="Natvig D.O."/>
            <person name="Lalanne C."/>
            <person name="Gautier V."/>
            <person name="Ament-Velasquez S.L."/>
            <person name="Kruys A."/>
            <person name="Hutchinson M.I."/>
            <person name="Powell A.J."/>
            <person name="Barry K."/>
            <person name="Miller A.N."/>
            <person name="Grigoriev I.V."/>
            <person name="Debuchy R."/>
            <person name="Gladieux P."/>
            <person name="Hiltunen Thoren M."/>
            <person name="Johannesson H."/>
        </authorList>
    </citation>
    <scope>NUCLEOTIDE SEQUENCE</scope>
    <source>
        <strain evidence="1">CBS 314.62</strain>
    </source>
</reference>
<evidence type="ECO:0008006" key="3">
    <source>
        <dbReference type="Google" id="ProtNLM"/>
    </source>
</evidence>
<dbReference type="SUPFAM" id="SSF81383">
    <property type="entry name" value="F-box domain"/>
    <property type="match status" value="1"/>
</dbReference>
<accession>A0AAE1C8X2</accession>
<evidence type="ECO:0000313" key="1">
    <source>
        <dbReference type="EMBL" id="KAK3683530.1"/>
    </source>
</evidence>
<keyword evidence="2" id="KW-1185">Reference proteome</keyword>
<name>A0AAE1C8X2_9PEZI</name>
<sequence length="676" mass="77135">MESCLASQLEALGSDAQLRRTNLHHLVSSLTHFEIRDLREHLAKVDLRTDIVARLPVELRVLVAAHVDGADIISVLNVSRKWREMWLQDDVVKILADRWLPGFSQYHLLKEKITSVKPDLHQLFYSAAQRHRVRSLGRFRSVFYHRPLTNIHDYRDKDFTLDPDCHPARDDGRSPWDDFISTTPGPGGILQTLEDLPPDRLHYSHGRLACVPKFPSPDNDLVIVDDLRTQLRRIYSVPYLAFHGSSARIEALGDKLLVVSVNRTLHAWNLETNQRCSIIMPYNIRKCKTDGNHVYIIGRSFLEISVWKFAGSLRELKTAEAREHAIQATRNSRGHIGELDKLNIELLFHPLLDTTVFISVLLRSSKTVVVYEYTDGQLSRVHERSVPELQLSDDVDDDCVAVKSQHGRISAFGRYALLAVYHRGPHYPEKHSRKVTLESSATLVCFDVLSTSFLTQTFSVPSTFLLDRDGGPSNWNGQWTGAIPGRASRDTSFTTFRDSLLVTVDETTLAGDSVTSDARLYGAVEESVGTNKVLRRKARPLPNTIKPTIDDVLKAAERGGVAAVKIMKGRLKEMETLFSDEHPYRYCLDPSDSWAVFKRPFHGQLRDRTELWSDDDFIVLVQGRSYVVWSFWTDIKNSYRRQETEPPEEYPELRQLAAWPWNLSPLCMDSGHHIPF</sequence>